<dbReference type="AlphaFoldDB" id="A0A8H7P316"/>
<accession>A0A8H7P316</accession>
<reference evidence="2" key="2">
    <citation type="journal article" name="Front. Microbiol.">
        <title>Degradative Capacity of Two Strains of Rhodonia placenta: From Phenotype to Genotype.</title>
        <authorList>
            <person name="Kolle M."/>
            <person name="Horta M.A.C."/>
            <person name="Nowrousian M."/>
            <person name="Ohm R.A."/>
            <person name="Benz J.P."/>
            <person name="Pilgard A."/>
        </authorList>
    </citation>
    <scope>NUCLEOTIDE SEQUENCE</scope>
    <source>
        <strain evidence="2">FPRL280</strain>
    </source>
</reference>
<proteinExistence type="predicted"/>
<comment type="caution">
    <text evidence="2">The sequence shown here is derived from an EMBL/GenBank/DDBJ whole genome shotgun (WGS) entry which is preliminary data.</text>
</comment>
<reference evidence="2" key="1">
    <citation type="submission" date="2020-11" db="EMBL/GenBank/DDBJ databases">
        <authorList>
            <person name="Koelle M."/>
            <person name="Horta M.A.C."/>
            <person name="Nowrousian M."/>
            <person name="Ohm R.A."/>
            <person name="Benz P."/>
            <person name="Pilgard A."/>
        </authorList>
    </citation>
    <scope>NUCLEOTIDE SEQUENCE</scope>
    <source>
        <strain evidence="2">FPRL280</strain>
    </source>
</reference>
<name>A0A8H7P316_9APHY</name>
<organism evidence="2 3">
    <name type="scientific">Rhodonia placenta</name>
    <dbReference type="NCBI Taxonomy" id="104341"/>
    <lineage>
        <taxon>Eukaryota</taxon>
        <taxon>Fungi</taxon>
        <taxon>Dikarya</taxon>
        <taxon>Basidiomycota</taxon>
        <taxon>Agaricomycotina</taxon>
        <taxon>Agaricomycetes</taxon>
        <taxon>Polyporales</taxon>
        <taxon>Adustoporiaceae</taxon>
        <taxon>Rhodonia</taxon>
    </lineage>
</organism>
<protein>
    <submittedName>
        <fullName evidence="2">Uncharacterized protein</fullName>
    </submittedName>
</protein>
<keyword evidence="1" id="KW-0812">Transmembrane</keyword>
<dbReference type="EMBL" id="JADOXO010000077">
    <property type="protein sequence ID" value="KAF9814959.1"/>
    <property type="molecule type" value="Genomic_DNA"/>
</dbReference>
<dbReference type="Proteomes" id="UP000639403">
    <property type="component" value="Unassembled WGS sequence"/>
</dbReference>
<evidence type="ECO:0000313" key="2">
    <source>
        <dbReference type="EMBL" id="KAF9814959.1"/>
    </source>
</evidence>
<gene>
    <name evidence="2" type="ORF">IEO21_04809</name>
</gene>
<sequence length="58" mass="6201">MVVTALSPIAIDTIWDGRRLGITVDAVLLTVPAFALTLSAISLTVKEHAHHNETNGHI</sequence>
<keyword evidence="1" id="KW-1133">Transmembrane helix</keyword>
<evidence type="ECO:0000313" key="3">
    <source>
        <dbReference type="Proteomes" id="UP000639403"/>
    </source>
</evidence>
<keyword evidence="1" id="KW-0472">Membrane</keyword>
<feature type="transmembrane region" description="Helical" evidence="1">
    <location>
        <begin position="20"/>
        <end position="41"/>
    </location>
</feature>
<evidence type="ECO:0000256" key="1">
    <source>
        <dbReference type="SAM" id="Phobius"/>
    </source>
</evidence>